<name>A0A0C9ZKG6_9AGAM</name>
<evidence type="ECO:0000313" key="2">
    <source>
        <dbReference type="Proteomes" id="UP000054018"/>
    </source>
</evidence>
<dbReference type="AlphaFoldDB" id="A0A0C9ZKG6"/>
<evidence type="ECO:0000313" key="1">
    <source>
        <dbReference type="EMBL" id="KIK29856.1"/>
    </source>
</evidence>
<keyword evidence="2" id="KW-1185">Reference proteome</keyword>
<gene>
    <name evidence="1" type="ORF">PISMIDRAFT_444426</name>
</gene>
<sequence length="109" mass="12161">MKVPDLKNVSFPLLAVARAPKRTAILLTTTSTWRTDAFMLHGRAIDSVDISSFSRWKTLILLDMRHRKLSVATRRAAWSSKKQRACCSKGGEGATRSNHILSTILIPAR</sequence>
<dbReference type="EMBL" id="KN833688">
    <property type="protein sequence ID" value="KIK29856.1"/>
    <property type="molecule type" value="Genomic_DNA"/>
</dbReference>
<reference evidence="1 2" key="1">
    <citation type="submission" date="2014-04" db="EMBL/GenBank/DDBJ databases">
        <authorList>
            <consortium name="DOE Joint Genome Institute"/>
            <person name="Kuo A."/>
            <person name="Kohler A."/>
            <person name="Costa M.D."/>
            <person name="Nagy L.G."/>
            <person name="Floudas D."/>
            <person name="Copeland A."/>
            <person name="Barry K.W."/>
            <person name="Cichocki N."/>
            <person name="Veneault-Fourrey C."/>
            <person name="LaButti K."/>
            <person name="Lindquist E.A."/>
            <person name="Lipzen A."/>
            <person name="Lundell T."/>
            <person name="Morin E."/>
            <person name="Murat C."/>
            <person name="Sun H."/>
            <person name="Tunlid A."/>
            <person name="Henrissat B."/>
            <person name="Grigoriev I.V."/>
            <person name="Hibbett D.S."/>
            <person name="Martin F."/>
            <person name="Nordberg H.P."/>
            <person name="Cantor M.N."/>
            <person name="Hua S.X."/>
        </authorList>
    </citation>
    <scope>NUCLEOTIDE SEQUENCE [LARGE SCALE GENOMIC DNA]</scope>
    <source>
        <strain evidence="1 2">441</strain>
    </source>
</reference>
<organism evidence="1 2">
    <name type="scientific">Pisolithus microcarpus 441</name>
    <dbReference type="NCBI Taxonomy" id="765257"/>
    <lineage>
        <taxon>Eukaryota</taxon>
        <taxon>Fungi</taxon>
        <taxon>Dikarya</taxon>
        <taxon>Basidiomycota</taxon>
        <taxon>Agaricomycotina</taxon>
        <taxon>Agaricomycetes</taxon>
        <taxon>Agaricomycetidae</taxon>
        <taxon>Boletales</taxon>
        <taxon>Sclerodermatineae</taxon>
        <taxon>Pisolithaceae</taxon>
        <taxon>Pisolithus</taxon>
    </lineage>
</organism>
<dbReference type="HOGENOM" id="CLU_2185010_0_0_1"/>
<reference evidence="2" key="2">
    <citation type="submission" date="2015-01" db="EMBL/GenBank/DDBJ databases">
        <title>Evolutionary Origins and Diversification of the Mycorrhizal Mutualists.</title>
        <authorList>
            <consortium name="DOE Joint Genome Institute"/>
            <consortium name="Mycorrhizal Genomics Consortium"/>
            <person name="Kohler A."/>
            <person name="Kuo A."/>
            <person name="Nagy L.G."/>
            <person name="Floudas D."/>
            <person name="Copeland A."/>
            <person name="Barry K.W."/>
            <person name="Cichocki N."/>
            <person name="Veneault-Fourrey C."/>
            <person name="LaButti K."/>
            <person name="Lindquist E.A."/>
            <person name="Lipzen A."/>
            <person name="Lundell T."/>
            <person name="Morin E."/>
            <person name="Murat C."/>
            <person name="Riley R."/>
            <person name="Ohm R."/>
            <person name="Sun H."/>
            <person name="Tunlid A."/>
            <person name="Henrissat B."/>
            <person name="Grigoriev I.V."/>
            <person name="Hibbett D.S."/>
            <person name="Martin F."/>
        </authorList>
    </citation>
    <scope>NUCLEOTIDE SEQUENCE [LARGE SCALE GENOMIC DNA]</scope>
    <source>
        <strain evidence="2">441</strain>
    </source>
</reference>
<protein>
    <submittedName>
        <fullName evidence="1">Uncharacterized protein</fullName>
    </submittedName>
</protein>
<proteinExistence type="predicted"/>
<accession>A0A0C9ZKG6</accession>
<dbReference type="Proteomes" id="UP000054018">
    <property type="component" value="Unassembled WGS sequence"/>
</dbReference>